<dbReference type="AlphaFoldDB" id="A0A0F3IEZ0"/>
<keyword evidence="2" id="KW-0472">Membrane</keyword>
<dbReference type="RefSeq" id="WP_045780525.1">
    <property type="nucleotide sequence ID" value="NZ_LAJX01000265.1"/>
</dbReference>
<feature type="region of interest" description="Disordered" evidence="1">
    <location>
        <begin position="1"/>
        <end position="21"/>
    </location>
</feature>
<evidence type="ECO:0000256" key="1">
    <source>
        <dbReference type="SAM" id="MobiDB-lite"/>
    </source>
</evidence>
<dbReference type="InterPro" id="IPR021382">
    <property type="entry name" value="DUF3014"/>
</dbReference>
<dbReference type="Pfam" id="PF11219">
    <property type="entry name" value="DUF3014"/>
    <property type="match status" value="1"/>
</dbReference>
<keyword evidence="2" id="KW-1133">Transmembrane helix</keyword>
<gene>
    <name evidence="3" type="ORF">VZ94_19640</name>
</gene>
<dbReference type="EMBL" id="LAJX01000265">
    <property type="protein sequence ID" value="KJV05242.1"/>
    <property type="molecule type" value="Genomic_DNA"/>
</dbReference>
<feature type="region of interest" description="Disordered" evidence="1">
    <location>
        <begin position="70"/>
        <end position="95"/>
    </location>
</feature>
<feature type="compositionally biased region" description="Polar residues" evidence="1">
    <location>
        <begin position="70"/>
        <end position="87"/>
    </location>
</feature>
<dbReference type="OrthoDB" id="5502479at2"/>
<accession>A0A0F3IEZ0</accession>
<dbReference type="Proteomes" id="UP000033684">
    <property type="component" value="Unassembled WGS sequence"/>
</dbReference>
<feature type="transmembrane region" description="Helical" evidence="2">
    <location>
        <begin position="29"/>
        <end position="48"/>
    </location>
</feature>
<name>A0A0F3IEZ0_9GAMM</name>
<organism evidence="3 4">
    <name type="scientific">Methylocucumis oryzae</name>
    <dbReference type="NCBI Taxonomy" id="1632867"/>
    <lineage>
        <taxon>Bacteria</taxon>
        <taxon>Pseudomonadati</taxon>
        <taxon>Pseudomonadota</taxon>
        <taxon>Gammaproteobacteria</taxon>
        <taxon>Methylococcales</taxon>
        <taxon>Methylococcaceae</taxon>
        <taxon>Methylocucumis</taxon>
    </lineage>
</organism>
<keyword evidence="4" id="KW-1185">Reference proteome</keyword>
<reference evidence="4" key="1">
    <citation type="submission" date="2015-03" db="EMBL/GenBank/DDBJ databases">
        <title>Draft genome sequence of a novel methanotroph (Sn10-6) isolated from flooded ricefield rhizosphere in India.</title>
        <authorList>
            <person name="Pandit P.S."/>
            <person name="Pore S.D."/>
            <person name="Arora P."/>
            <person name="Kapse N.G."/>
            <person name="Dhakephalkar P.K."/>
            <person name="Rahalkar M.C."/>
        </authorList>
    </citation>
    <scope>NUCLEOTIDE SEQUENCE [LARGE SCALE GENOMIC DNA]</scope>
    <source>
        <strain evidence="4">Sn10-6</strain>
    </source>
</reference>
<protein>
    <submittedName>
        <fullName evidence="3">Uncharacterized protein</fullName>
    </submittedName>
</protein>
<proteinExistence type="predicted"/>
<reference evidence="3 4" key="2">
    <citation type="journal article" date="2016" name="Microb. Ecol.">
        <title>Genome Characteristics of a Novel Type I Methanotroph (Sn10-6) Isolated from a Flooded Indian Rice Field.</title>
        <authorList>
            <person name="Rahalkar M.C."/>
            <person name="Pandit P.S."/>
            <person name="Dhakephalkar P.K."/>
            <person name="Pore S."/>
            <person name="Arora P."/>
            <person name="Kapse N."/>
        </authorList>
    </citation>
    <scope>NUCLEOTIDE SEQUENCE [LARGE SCALE GENOMIC DNA]</scope>
    <source>
        <strain evidence="3 4">Sn10-6</strain>
    </source>
</reference>
<evidence type="ECO:0000313" key="3">
    <source>
        <dbReference type="EMBL" id="KJV05242.1"/>
    </source>
</evidence>
<evidence type="ECO:0000256" key="2">
    <source>
        <dbReference type="SAM" id="Phobius"/>
    </source>
</evidence>
<sequence>MGRYDQVKPRRGGRYSGRNDKTAHQGVKVSLITTLALMLLSAAAGYYAREIFTFVQHHAALPIKLLTLPSQTPSEDTTTPAVVPQSNSDDDSAIQPLGTVDTPVLLPELNSSDSTIKEATVALSPGLAPWLNQPELIKTTVAIINDFSQGQRSAKHLRFLKPSSAFTVAQNNEVLVIAESSYHRYDALTQAINAIDADQFLQTYKKVQAISHTSVK</sequence>
<evidence type="ECO:0000313" key="4">
    <source>
        <dbReference type="Proteomes" id="UP000033684"/>
    </source>
</evidence>
<keyword evidence="2" id="KW-0812">Transmembrane</keyword>
<comment type="caution">
    <text evidence="3">The sequence shown here is derived from an EMBL/GenBank/DDBJ whole genome shotgun (WGS) entry which is preliminary data.</text>
</comment>